<reference evidence="1" key="2">
    <citation type="submission" date="2017-05" db="EMBL/GenBank/DDBJ databases">
        <authorList>
            <person name="Song R."/>
            <person name="Chenine A.L."/>
            <person name="Ruprecht R.M."/>
        </authorList>
    </citation>
    <scope>NUCLEOTIDE SEQUENCE</scope>
    <source>
        <strain evidence="1">SCGC AB-777_F03</strain>
    </source>
</reference>
<proteinExistence type="predicted"/>
<protein>
    <submittedName>
        <fullName evidence="1">Uncharacterized protein</fullName>
    </submittedName>
</protein>
<reference evidence="1" key="1">
    <citation type="journal article" date="2015" name="Appl. Environ. Microbiol.">
        <title>Nanoarchaeota, Their Sulfolobales Host, and Nanoarchaeota Virus Distribution across Yellowstone National Park Hot Springs.</title>
        <authorList>
            <person name="Munson-McGee J.H."/>
            <person name="Field E.K."/>
            <person name="Bateson M."/>
            <person name="Rooney C."/>
            <person name="Stepanauskas R."/>
            <person name="Young M.J."/>
        </authorList>
    </citation>
    <scope>NUCLEOTIDE SEQUENCE [LARGE SCALE GENOMIC DNA]</scope>
    <source>
        <strain evidence="1">SCGC AB-777_F03</strain>
    </source>
</reference>
<dbReference type="EMBL" id="QEFP01000010">
    <property type="protein sequence ID" value="PVU68485.1"/>
    <property type="molecule type" value="Genomic_DNA"/>
</dbReference>
<evidence type="ECO:0000313" key="1">
    <source>
        <dbReference type="EMBL" id="PVU68485.1"/>
    </source>
</evidence>
<sequence length="88" mass="10582">MKIFFMYESFDYIKEGIIYGKIKNMMKDKVIIEINGKDYSFDKSIDMNNLNSGDYVRFYIKNNNIIYIEKISPKLYENIKKILESLNE</sequence>
<gene>
    <name evidence="1" type="ORF">DDW03_02310</name>
</gene>
<organism evidence="1">
    <name type="scientific">Nanobsidianus stetteri</name>
    <dbReference type="NCBI Taxonomy" id="1294122"/>
    <lineage>
        <taxon>Archaea</taxon>
        <taxon>Nanobdellota</taxon>
        <taxon>Candidatus Nanoarchaeia</taxon>
        <taxon>Nanoarchaeales</taxon>
        <taxon>Nanopusillaceae</taxon>
        <taxon>Candidatus Nanobsidianus</taxon>
    </lineage>
</organism>
<name>A0A2T9WKY5_NANST</name>
<accession>A0A2T9WKY5</accession>
<comment type="caution">
    <text evidence="1">The sequence shown here is derived from an EMBL/GenBank/DDBJ whole genome shotgun (WGS) entry which is preliminary data.</text>
</comment>
<dbReference type="AlphaFoldDB" id="A0A2T9WKY5"/>